<protein>
    <recommendedName>
        <fullName evidence="1">26S proteasome non-ATPase regulatory subunit 3 N-terminal TPR repeats domain-containing protein</fullName>
    </recommendedName>
</protein>
<feature type="domain" description="26S proteasome non-ATPase regulatory subunit 3 N-terminal TPR repeats" evidence="1">
    <location>
        <begin position="38"/>
        <end position="76"/>
    </location>
</feature>
<dbReference type="Pfam" id="PF25573">
    <property type="entry name" value="TPR_PSMD3_N"/>
    <property type="match status" value="1"/>
</dbReference>
<dbReference type="Proteomes" id="UP001151760">
    <property type="component" value="Unassembled WGS sequence"/>
</dbReference>
<dbReference type="InterPro" id="IPR057985">
    <property type="entry name" value="TPR_PSMD3_N"/>
</dbReference>
<comment type="caution">
    <text evidence="2">The sequence shown here is derived from an EMBL/GenBank/DDBJ whole genome shotgun (WGS) entry which is preliminary data.</text>
</comment>
<name>A0ABQ5APW3_9ASTR</name>
<dbReference type="EMBL" id="BQNB010012398">
    <property type="protein sequence ID" value="GJT03089.1"/>
    <property type="molecule type" value="Genomic_DNA"/>
</dbReference>
<evidence type="ECO:0000313" key="3">
    <source>
        <dbReference type="Proteomes" id="UP001151760"/>
    </source>
</evidence>
<proteinExistence type="predicted"/>
<organism evidence="2 3">
    <name type="scientific">Tanacetum coccineum</name>
    <dbReference type="NCBI Taxonomy" id="301880"/>
    <lineage>
        <taxon>Eukaryota</taxon>
        <taxon>Viridiplantae</taxon>
        <taxon>Streptophyta</taxon>
        <taxon>Embryophyta</taxon>
        <taxon>Tracheophyta</taxon>
        <taxon>Spermatophyta</taxon>
        <taxon>Magnoliopsida</taxon>
        <taxon>eudicotyledons</taxon>
        <taxon>Gunneridae</taxon>
        <taxon>Pentapetalae</taxon>
        <taxon>asterids</taxon>
        <taxon>campanulids</taxon>
        <taxon>Asterales</taxon>
        <taxon>Asteraceae</taxon>
        <taxon>Asteroideae</taxon>
        <taxon>Anthemideae</taxon>
        <taxon>Anthemidinae</taxon>
        <taxon>Tanacetum</taxon>
    </lineage>
</organism>
<reference evidence="2" key="2">
    <citation type="submission" date="2022-01" db="EMBL/GenBank/DDBJ databases">
        <authorList>
            <person name="Yamashiro T."/>
            <person name="Shiraishi A."/>
            <person name="Satake H."/>
            <person name="Nakayama K."/>
        </authorList>
    </citation>
    <scope>NUCLEOTIDE SEQUENCE</scope>
</reference>
<evidence type="ECO:0000259" key="1">
    <source>
        <dbReference type="Pfam" id="PF25573"/>
    </source>
</evidence>
<gene>
    <name evidence="2" type="ORF">Tco_0824258</name>
</gene>
<reference evidence="2" key="1">
    <citation type="journal article" date="2022" name="Int. J. Mol. Sci.">
        <title>Draft Genome of Tanacetum Coccineum: Genomic Comparison of Closely Related Tanacetum-Family Plants.</title>
        <authorList>
            <person name="Yamashiro T."/>
            <person name="Shiraishi A."/>
            <person name="Nakayama K."/>
            <person name="Satake H."/>
        </authorList>
    </citation>
    <scope>NUCLEOTIDE SEQUENCE</scope>
</reference>
<evidence type="ECO:0000313" key="2">
    <source>
        <dbReference type="EMBL" id="GJT03089.1"/>
    </source>
</evidence>
<accession>A0ABQ5APW3</accession>
<keyword evidence="3" id="KW-1185">Reference proteome</keyword>
<sequence length="76" mass="8547">MTISHLLETVNVSYHVIGASVTFLVFHKASPGPRPGWFCRYLFYLGKIRTIQLEYTYAKESLLQAAREAPVAALGF</sequence>